<dbReference type="EMBL" id="JBIAQY010000030">
    <property type="protein sequence ID" value="MFF3574780.1"/>
    <property type="molecule type" value="Genomic_DNA"/>
</dbReference>
<organism evidence="1 2">
    <name type="scientific">Nocardia jiangxiensis</name>
    <dbReference type="NCBI Taxonomy" id="282685"/>
    <lineage>
        <taxon>Bacteria</taxon>
        <taxon>Bacillati</taxon>
        <taxon>Actinomycetota</taxon>
        <taxon>Actinomycetes</taxon>
        <taxon>Mycobacteriales</taxon>
        <taxon>Nocardiaceae</taxon>
        <taxon>Nocardia</taxon>
    </lineage>
</organism>
<dbReference type="Proteomes" id="UP001601992">
    <property type="component" value="Unassembled WGS sequence"/>
</dbReference>
<gene>
    <name evidence="1" type="ORF">ACFYXQ_44245</name>
</gene>
<dbReference type="InterPro" id="IPR027417">
    <property type="entry name" value="P-loop_NTPase"/>
</dbReference>
<reference evidence="1 2" key="1">
    <citation type="submission" date="2024-10" db="EMBL/GenBank/DDBJ databases">
        <title>The Natural Products Discovery Center: Release of the First 8490 Sequenced Strains for Exploring Actinobacteria Biosynthetic Diversity.</title>
        <authorList>
            <person name="Kalkreuter E."/>
            <person name="Kautsar S.A."/>
            <person name="Yang D."/>
            <person name="Bader C.D."/>
            <person name="Teijaro C.N."/>
            <person name="Fluegel L."/>
            <person name="Davis C.M."/>
            <person name="Simpson J.R."/>
            <person name="Lauterbach L."/>
            <person name="Steele A.D."/>
            <person name="Gui C."/>
            <person name="Meng S."/>
            <person name="Li G."/>
            <person name="Viehrig K."/>
            <person name="Ye F."/>
            <person name="Su P."/>
            <person name="Kiefer A.F."/>
            <person name="Nichols A."/>
            <person name="Cepeda A.J."/>
            <person name="Yan W."/>
            <person name="Fan B."/>
            <person name="Jiang Y."/>
            <person name="Adhikari A."/>
            <person name="Zheng C.-J."/>
            <person name="Schuster L."/>
            <person name="Cowan T.M."/>
            <person name="Smanski M.J."/>
            <person name="Chevrette M.G."/>
            <person name="De Carvalho L.P.S."/>
            <person name="Shen B."/>
        </authorList>
    </citation>
    <scope>NUCLEOTIDE SEQUENCE [LARGE SCALE GENOMIC DNA]</scope>
    <source>
        <strain evidence="1 2">NPDC002593</strain>
    </source>
</reference>
<comment type="caution">
    <text evidence="1">The sequence shown here is derived from an EMBL/GenBank/DDBJ whole genome shotgun (WGS) entry which is preliminary data.</text>
</comment>
<dbReference type="PIRSF" id="PIRSF007531">
    <property type="entry name" value="CPT"/>
    <property type="match status" value="1"/>
</dbReference>
<dbReference type="Gene3D" id="3.40.50.300">
    <property type="entry name" value="P-loop containing nucleotide triphosphate hydrolases"/>
    <property type="match status" value="1"/>
</dbReference>
<dbReference type="SUPFAM" id="SSF52540">
    <property type="entry name" value="P-loop containing nucleoside triphosphate hydrolases"/>
    <property type="match status" value="1"/>
</dbReference>
<name>A0ABW6SEN7_9NOCA</name>
<proteinExistence type="predicted"/>
<dbReference type="InterPro" id="IPR012853">
    <property type="entry name" value="CPT"/>
</dbReference>
<evidence type="ECO:0000313" key="2">
    <source>
        <dbReference type="Proteomes" id="UP001601992"/>
    </source>
</evidence>
<accession>A0ABW6SEN7</accession>
<protein>
    <submittedName>
        <fullName evidence="1">Chloramphenicol phosphotransferase CPT family protein</fullName>
    </submittedName>
</protein>
<keyword evidence="2" id="KW-1185">Reference proteome</keyword>
<dbReference type="Pfam" id="PF07931">
    <property type="entry name" value="CPT"/>
    <property type="match status" value="1"/>
</dbReference>
<dbReference type="RefSeq" id="WP_051192625.1">
    <property type="nucleotide sequence ID" value="NZ_JBIAQY010000030.1"/>
</dbReference>
<evidence type="ECO:0000313" key="1">
    <source>
        <dbReference type="EMBL" id="MFF3574780.1"/>
    </source>
</evidence>
<sequence>MPQVSGTTEELHVPDEVAPGQVILLNGVSSSGKSSIARQLLIDLERPFFHMGVDMIGAMRSQTRTHELDPTALTEVLRRTRAGFHRAVAAMASAGNDIIMDHVLSEPWRLRDCLTVFDGIDVVFVGVHCSLGELQRRERERGDRPVGTAAEQIESVHAHTIYDLEVDTSTDTSQTCSNRIKKFLDQTLSPRAFDQLRATPGTA</sequence>